<dbReference type="Gene3D" id="3.30.830.10">
    <property type="entry name" value="Metalloenzyme, LuxS/M16 peptidase-like"/>
    <property type="match status" value="1"/>
</dbReference>
<accession>A0A382TTU8</accession>
<name>A0A382TTU8_9ZZZZ</name>
<dbReference type="SUPFAM" id="SSF63411">
    <property type="entry name" value="LuxS/MPP-like metallohydrolase"/>
    <property type="match status" value="1"/>
</dbReference>
<dbReference type="Pfam" id="PF05193">
    <property type="entry name" value="Peptidase_M16_C"/>
    <property type="match status" value="1"/>
</dbReference>
<organism evidence="2">
    <name type="scientific">marine metagenome</name>
    <dbReference type="NCBI Taxonomy" id="408172"/>
    <lineage>
        <taxon>unclassified sequences</taxon>
        <taxon>metagenomes</taxon>
        <taxon>ecological metagenomes</taxon>
    </lineage>
</organism>
<protein>
    <recommendedName>
        <fullName evidence="1">Peptidase M16 C-terminal domain-containing protein</fullName>
    </recommendedName>
</protein>
<gene>
    <name evidence="2" type="ORF">METZ01_LOCUS377795</name>
</gene>
<dbReference type="GO" id="GO:0046872">
    <property type="term" value="F:metal ion binding"/>
    <property type="evidence" value="ECO:0007669"/>
    <property type="project" value="InterPro"/>
</dbReference>
<sequence>SQIYFGINGNSVNNENYPISQAYNKYFGRGMGSLVFQEIREFRSLAYSCGARYVTPFYSGNNGYFGGYIGCQADKSIEAISVFKDISLNMPEKPDRLNQIQSGLIKSINSNRPSFRSFPIKVSNWIKQGHSDDPRKSHVAYYNNMSFDDIIEFQKQTIADKPMVITILTDTKRVNTKELEKFGKIVELKKKDILN</sequence>
<feature type="non-terminal residue" evidence="2">
    <location>
        <position position="1"/>
    </location>
</feature>
<feature type="domain" description="Peptidase M16 C-terminal" evidence="1">
    <location>
        <begin position="2"/>
        <end position="85"/>
    </location>
</feature>
<dbReference type="EMBL" id="UINC01138782">
    <property type="protein sequence ID" value="SVD24941.1"/>
    <property type="molecule type" value="Genomic_DNA"/>
</dbReference>
<evidence type="ECO:0000313" key="2">
    <source>
        <dbReference type="EMBL" id="SVD24941.1"/>
    </source>
</evidence>
<dbReference type="AlphaFoldDB" id="A0A382TTU8"/>
<dbReference type="InterPro" id="IPR007863">
    <property type="entry name" value="Peptidase_M16_C"/>
</dbReference>
<evidence type="ECO:0000259" key="1">
    <source>
        <dbReference type="Pfam" id="PF05193"/>
    </source>
</evidence>
<dbReference type="InterPro" id="IPR011249">
    <property type="entry name" value="Metalloenz_LuxS/M16"/>
</dbReference>
<proteinExistence type="predicted"/>
<reference evidence="2" key="1">
    <citation type="submission" date="2018-05" db="EMBL/GenBank/DDBJ databases">
        <authorList>
            <person name="Lanie J.A."/>
            <person name="Ng W.-L."/>
            <person name="Kazmierczak K.M."/>
            <person name="Andrzejewski T.M."/>
            <person name="Davidsen T.M."/>
            <person name="Wayne K.J."/>
            <person name="Tettelin H."/>
            <person name="Glass J.I."/>
            <person name="Rusch D."/>
            <person name="Podicherti R."/>
            <person name="Tsui H.-C.T."/>
            <person name="Winkler M.E."/>
        </authorList>
    </citation>
    <scope>NUCLEOTIDE SEQUENCE</scope>
</reference>